<comment type="caution">
    <text evidence="2">The sequence shown here is derived from an EMBL/GenBank/DDBJ whole genome shotgun (WGS) entry which is preliminary data.</text>
</comment>
<accession>A0ABW5N6F1</accession>
<dbReference type="Proteomes" id="UP001597459">
    <property type="component" value="Unassembled WGS sequence"/>
</dbReference>
<organism evidence="2 3">
    <name type="scientific">Aquimarina hainanensis</name>
    <dbReference type="NCBI Taxonomy" id="1578017"/>
    <lineage>
        <taxon>Bacteria</taxon>
        <taxon>Pseudomonadati</taxon>
        <taxon>Bacteroidota</taxon>
        <taxon>Flavobacteriia</taxon>
        <taxon>Flavobacteriales</taxon>
        <taxon>Flavobacteriaceae</taxon>
        <taxon>Aquimarina</taxon>
    </lineage>
</organism>
<dbReference type="SUPFAM" id="SSF63829">
    <property type="entry name" value="Calcium-dependent phosphotriesterase"/>
    <property type="match status" value="1"/>
</dbReference>
<dbReference type="InterPro" id="IPR015943">
    <property type="entry name" value="WD40/YVTN_repeat-like_dom_sf"/>
</dbReference>
<keyword evidence="1" id="KW-0597">Phosphoprotein</keyword>
<dbReference type="Gene3D" id="2.130.10.10">
    <property type="entry name" value="YVTN repeat-like/Quinoprotein amine dehydrogenase"/>
    <property type="match status" value="5"/>
</dbReference>
<name>A0ABW5N6F1_9FLAO</name>
<evidence type="ECO:0000256" key="1">
    <source>
        <dbReference type="ARBA" id="ARBA00022553"/>
    </source>
</evidence>
<dbReference type="EMBL" id="JBHULX010000003">
    <property type="protein sequence ID" value="MFD2590115.1"/>
    <property type="molecule type" value="Genomic_DNA"/>
</dbReference>
<dbReference type="RefSeq" id="WP_378255772.1">
    <property type="nucleotide sequence ID" value="NZ_JBHSJV010000001.1"/>
</dbReference>
<dbReference type="Pfam" id="PF07494">
    <property type="entry name" value="Reg_prop"/>
    <property type="match status" value="5"/>
</dbReference>
<dbReference type="PANTHER" id="PTHR43547:SF2">
    <property type="entry name" value="HYBRID SIGNAL TRANSDUCTION HISTIDINE KINASE C"/>
    <property type="match status" value="1"/>
</dbReference>
<dbReference type="PANTHER" id="PTHR43547">
    <property type="entry name" value="TWO-COMPONENT HISTIDINE KINASE"/>
    <property type="match status" value="1"/>
</dbReference>
<proteinExistence type="predicted"/>
<dbReference type="InterPro" id="IPR011110">
    <property type="entry name" value="Reg_prop"/>
</dbReference>
<gene>
    <name evidence="2" type="ORF">ACFSTE_04685</name>
</gene>
<protein>
    <submittedName>
        <fullName evidence="2">Two-component regulator propeller domain-containing protein</fullName>
    </submittedName>
</protein>
<evidence type="ECO:0000313" key="3">
    <source>
        <dbReference type="Proteomes" id="UP001597459"/>
    </source>
</evidence>
<reference evidence="3" key="1">
    <citation type="journal article" date="2019" name="Int. J. Syst. Evol. Microbiol.">
        <title>The Global Catalogue of Microorganisms (GCM) 10K type strain sequencing project: providing services to taxonomists for standard genome sequencing and annotation.</title>
        <authorList>
            <consortium name="The Broad Institute Genomics Platform"/>
            <consortium name="The Broad Institute Genome Sequencing Center for Infectious Disease"/>
            <person name="Wu L."/>
            <person name="Ma J."/>
        </authorList>
    </citation>
    <scope>NUCLEOTIDE SEQUENCE [LARGE SCALE GENOMIC DNA]</scope>
    <source>
        <strain evidence="3">KCTC 42423</strain>
    </source>
</reference>
<evidence type="ECO:0000313" key="2">
    <source>
        <dbReference type="EMBL" id="MFD2590115.1"/>
    </source>
</evidence>
<keyword evidence="3" id="KW-1185">Reference proteome</keyword>
<sequence length="368" mass="41329">MQNFSSITGKSNIFFKWVLSGLIFLLLVVSCKKKEANSLIQKTVEQPAVSSYHRSSVFPQTHANLGGIVSEFVRVMYQDKKQHIWFGTNGDGLARYNGETLEQFAEETGIGTAVRSIIEAKDGTMWFGSSRGLTKYDGEKFTTYDTTAGLIDSEVWTIAIDNDQTIWVGSVGGVSKFDGKTFKTFEVPKAHIPNTKPILSEKRICDILIDIKGNIWFATDGYGISKFNGKTFKFFTKKNGLADNHVADIFEDREGNIWIGTFFGGISKYDGKSFINYTKNRVIEGMETYNFSEDTNGNIWFSAENHGVYKFDGTTFTQFTTKDGLATNTIQSIFTDAKGQLWFGTWEGISLYDGKTFMNVSEKESWTN</sequence>